<dbReference type="Proteomes" id="UP000054477">
    <property type="component" value="Unassembled WGS sequence"/>
</dbReference>
<feature type="non-terminal residue" evidence="1">
    <location>
        <position position="1"/>
    </location>
</feature>
<keyword evidence="2" id="KW-1185">Reference proteome</keyword>
<reference evidence="2" key="2">
    <citation type="submission" date="2015-01" db="EMBL/GenBank/DDBJ databases">
        <title>Evolutionary Origins and Diversification of the Mycorrhizal Mutualists.</title>
        <authorList>
            <consortium name="DOE Joint Genome Institute"/>
            <consortium name="Mycorrhizal Genomics Consortium"/>
            <person name="Kohler A."/>
            <person name="Kuo A."/>
            <person name="Nagy L.G."/>
            <person name="Floudas D."/>
            <person name="Copeland A."/>
            <person name="Barry K.W."/>
            <person name="Cichocki N."/>
            <person name="Veneault-Fourrey C."/>
            <person name="LaButti K."/>
            <person name="Lindquist E.A."/>
            <person name="Lipzen A."/>
            <person name="Lundell T."/>
            <person name="Morin E."/>
            <person name="Murat C."/>
            <person name="Riley R."/>
            <person name="Ohm R."/>
            <person name="Sun H."/>
            <person name="Tunlid A."/>
            <person name="Henrissat B."/>
            <person name="Grigoriev I.V."/>
            <person name="Hibbett D.S."/>
            <person name="Martin F."/>
        </authorList>
    </citation>
    <scope>NUCLEOTIDE SEQUENCE [LARGE SCALE GENOMIC DNA]</scope>
    <source>
        <strain evidence="2">LaAM-08-1</strain>
    </source>
</reference>
<dbReference type="HOGENOM" id="CLU_2043649_0_0_1"/>
<name>A0A0C9XBE0_9AGAR</name>
<dbReference type="AlphaFoldDB" id="A0A0C9XBE0"/>
<dbReference type="EMBL" id="KN838769">
    <property type="protein sequence ID" value="KIJ95036.1"/>
    <property type="molecule type" value="Genomic_DNA"/>
</dbReference>
<organism evidence="1 2">
    <name type="scientific">Laccaria amethystina LaAM-08-1</name>
    <dbReference type="NCBI Taxonomy" id="1095629"/>
    <lineage>
        <taxon>Eukaryota</taxon>
        <taxon>Fungi</taxon>
        <taxon>Dikarya</taxon>
        <taxon>Basidiomycota</taxon>
        <taxon>Agaricomycotina</taxon>
        <taxon>Agaricomycetes</taxon>
        <taxon>Agaricomycetidae</taxon>
        <taxon>Agaricales</taxon>
        <taxon>Agaricineae</taxon>
        <taxon>Hydnangiaceae</taxon>
        <taxon>Laccaria</taxon>
    </lineage>
</organism>
<evidence type="ECO:0000313" key="1">
    <source>
        <dbReference type="EMBL" id="KIJ95036.1"/>
    </source>
</evidence>
<accession>A0A0C9XBE0</accession>
<proteinExistence type="predicted"/>
<dbReference type="OrthoDB" id="3055689at2759"/>
<gene>
    <name evidence="1" type="ORF">K443DRAFT_109440</name>
</gene>
<reference evidence="1 2" key="1">
    <citation type="submission" date="2014-04" db="EMBL/GenBank/DDBJ databases">
        <authorList>
            <consortium name="DOE Joint Genome Institute"/>
            <person name="Kuo A."/>
            <person name="Kohler A."/>
            <person name="Nagy L.G."/>
            <person name="Floudas D."/>
            <person name="Copeland A."/>
            <person name="Barry K.W."/>
            <person name="Cichocki N."/>
            <person name="Veneault-Fourrey C."/>
            <person name="LaButti K."/>
            <person name="Lindquist E.A."/>
            <person name="Lipzen A."/>
            <person name="Lundell T."/>
            <person name="Morin E."/>
            <person name="Murat C."/>
            <person name="Sun H."/>
            <person name="Tunlid A."/>
            <person name="Henrissat B."/>
            <person name="Grigoriev I.V."/>
            <person name="Hibbett D.S."/>
            <person name="Martin F."/>
            <person name="Nordberg H.P."/>
            <person name="Cantor M.N."/>
            <person name="Hua S.X."/>
        </authorList>
    </citation>
    <scope>NUCLEOTIDE SEQUENCE [LARGE SCALE GENOMIC DNA]</scope>
    <source>
        <strain evidence="1 2">LaAM-08-1</strain>
    </source>
</reference>
<evidence type="ECO:0000313" key="2">
    <source>
        <dbReference type="Proteomes" id="UP000054477"/>
    </source>
</evidence>
<sequence>QQLVTATWSQKAKAELINSKQDSQATVFFDGVDKESLCLDSDSSTSSITWGPFDEQMTVELTFYHKTGVGASWDISAIKADKMKEVLLMGFLIPIDDGGHGDQDYQNTTFNVTRMTYVFKE</sequence>
<protein>
    <submittedName>
        <fullName evidence="1">Unplaced genomic scaffold K443scaffold_234, whole genome shotgun sequence</fullName>
    </submittedName>
</protein>